<keyword evidence="1" id="KW-0472">Membrane</keyword>
<accession>A0A4Y4DS70</accession>
<sequence>MILKRILFWSFGIAVLGFLMFMNLQPDDSPWRAFGPWIYWALAGLFVVAAVVRLILGQDRHKTHYLVGPMASAGQTYGSLVMGSADVGASTAFTDKSLSALTPNTELTVDNKPPEGFVFKQPADVRRKLNGDK</sequence>
<proteinExistence type="predicted"/>
<keyword evidence="1" id="KW-0812">Transmembrane</keyword>
<keyword evidence="1" id="KW-1133">Transmembrane helix</keyword>
<keyword evidence="3" id="KW-1185">Reference proteome</keyword>
<feature type="transmembrane region" description="Helical" evidence="1">
    <location>
        <begin position="7"/>
        <end position="25"/>
    </location>
</feature>
<feature type="transmembrane region" description="Helical" evidence="1">
    <location>
        <begin position="37"/>
        <end position="56"/>
    </location>
</feature>
<evidence type="ECO:0000256" key="1">
    <source>
        <dbReference type="SAM" id="Phobius"/>
    </source>
</evidence>
<dbReference type="Proteomes" id="UP000316612">
    <property type="component" value="Unassembled WGS sequence"/>
</dbReference>
<dbReference type="AlphaFoldDB" id="A0A4Y4DS70"/>
<protein>
    <submittedName>
        <fullName evidence="2">Uncharacterized protein</fullName>
    </submittedName>
</protein>
<dbReference type="RefSeq" id="WP_141366679.1">
    <property type="nucleotide sequence ID" value="NZ_BAAAJL010000010.1"/>
</dbReference>
<organism evidence="2 3">
    <name type="scientific">Glutamicibacter uratoxydans</name>
    <name type="common">Arthrobacter uratoxydans</name>
    <dbReference type="NCBI Taxonomy" id="43667"/>
    <lineage>
        <taxon>Bacteria</taxon>
        <taxon>Bacillati</taxon>
        <taxon>Actinomycetota</taxon>
        <taxon>Actinomycetes</taxon>
        <taxon>Micrococcales</taxon>
        <taxon>Micrococcaceae</taxon>
        <taxon>Glutamicibacter</taxon>
    </lineage>
</organism>
<comment type="caution">
    <text evidence="2">The sequence shown here is derived from an EMBL/GenBank/DDBJ whole genome shotgun (WGS) entry which is preliminary data.</text>
</comment>
<name>A0A4Y4DS70_GLUUR</name>
<dbReference type="EMBL" id="BJNY01000021">
    <property type="protein sequence ID" value="GED07503.1"/>
    <property type="molecule type" value="Genomic_DNA"/>
</dbReference>
<evidence type="ECO:0000313" key="3">
    <source>
        <dbReference type="Proteomes" id="UP000316612"/>
    </source>
</evidence>
<gene>
    <name evidence="2" type="ORF">AUR04nite_30350</name>
</gene>
<evidence type="ECO:0000313" key="2">
    <source>
        <dbReference type="EMBL" id="GED07503.1"/>
    </source>
</evidence>
<reference evidence="2 3" key="1">
    <citation type="submission" date="2019-06" db="EMBL/GenBank/DDBJ databases">
        <title>Whole genome shotgun sequence of Glutamicibacter uratoxydans NBRC 15515.</title>
        <authorList>
            <person name="Hosoyama A."/>
            <person name="Uohara A."/>
            <person name="Ohji S."/>
            <person name="Ichikawa N."/>
        </authorList>
    </citation>
    <scope>NUCLEOTIDE SEQUENCE [LARGE SCALE GENOMIC DNA]</scope>
    <source>
        <strain evidence="2 3">NBRC 15515</strain>
    </source>
</reference>